<name>A0ABP7T8V9_9PSEU</name>
<proteinExistence type="predicted"/>
<sequence>MGRGVRGADERSVAGGQLGQALVAGDGAVRGVVGVGKDVEGVVAHVVLESEHYEPNSEIWFCDYDGRFRRSRSRSATCEASSIAAS</sequence>
<keyword evidence="2" id="KW-1185">Reference proteome</keyword>
<gene>
    <name evidence="1" type="ORF">GCM10022247_53750</name>
</gene>
<accession>A0ABP7T8V9</accession>
<reference evidence="2" key="1">
    <citation type="journal article" date="2019" name="Int. J. Syst. Evol. Microbiol.">
        <title>The Global Catalogue of Microorganisms (GCM) 10K type strain sequencing project: providing services to taxonomists for standard genome sequencing and annotation.</title>
        <authorList>
            <consortium name="The Broad Institute Genomics Platform"/>
            <consortium name="The Broad Institute Genome Sequencing Center for Infectious Disease"/>
            <person name="Wu L."/>
            <person name="Ma J."/>
        </authorList>
    </citation>
    <scope>NUCLEOTIDE SEQUENCE [LARGE SCALE GENOMIC DNA]</scope>
    <source>
        <strain evidence="2">JCM 17342</strain>
    </source>
</reference>
<evidence type="ECO:0000313" key="2">
    <source>
        <dbReference type="Proteomes" id="UP001501747"/>
    </source>
</evidence>
<comment type="caution">
    <text evidence="1">The sequence shown here is derived from an EMBL/GenBank/DDBJ whole genome shotgun (WGS) entry which is preliminary data.</text>
</comment>
<dbReference type="Proteomes" id="UP001501747">
    <property type="component" value="Unassembled WGS sequence"/>
</dbReference>
<organism evidence="1 2">
    <name type="scientific">Allokutzneria multivorans</name>
    <dbReference type="NCBI Taxonomy" id="1142134"/>
    <lineage>
        <taxon>Bacteria</taxon>
        <taxon>Bacillati</taxon>
        <taxon>Actinomycetota</taxon>
        <taxon>Actinomycetes</taxon>
        <taxon>Pseudonocardiales</taxon>
        <taxon>Pseudonocardiaceae</taxon>
        <taxon>Allokutzneria</taxon>
    </lineage>
</organism>
<evidence type="ECO:0000313" key="1">
    <source>
        <dbReference type="EMBL" id="GAA4022743.1"/>
    </source>
</evidence>
<protein>
    <submittedName>
        <fullName evidence="1">Uncharacterized protein</fullName>
    </submittedName>
</protein>
<dbReference type="EMBL" id="BAABAL010000018">
    <property type="protein sequence ID" value="GAA4022743.1"/>
    <property type="molecule type" value="Genomic_DNA"/>
</dbReference>